<dbReference type="InParanoid" id="A5DFC0"/>
<dbReference type="Gene3D" id="1.10.287.920">
    <property type="entry name" value="Pheromone alpha factor receptor"/>
    <property type="match status" value="1"/>
</dbReference>
<dbReference type="OrthoDB" id="5402633at2759"/>
<keyword evidence="1" id="KW-0812">Transmembrane</keyword>
<dbReference type="STRING" id="294746.A5DFC0"/>
<feature type="transmembrane region" description="Helical" evidence="1">
    <location>
        <begin position="104"/>
        <end position="130"/>
    </location>
</feature>
<dbReference type="CDD" id="cd14939">
    <property type="entry name" value="7tmD_STE2"/>
    <property type="match status" value="1"/>
</dbReference>
<accession>A5DFC0</accession>
<feature type="transmembrane region" description="Helical" evidence="1">
    <location>
        <begin position="71"/>
        <end position="92"/>
    </location>
</feature>
<dbReference type="KEGG" id="pgu:PGUG_01971"/>
<dbReference type="EMBL" id="CH408156">
    <property type="protein sequence ID" value="EDK37873.2"/>
    <property type="molecule type" value="Genomic_DNA"/>
</dbReference>
<dbReference type="HOGENOM" id="CLU_038593_0_0_1"/>
<reference evidence="2 3" key="1">
    <citation type="journal article" date="2009" name="Nature">
        <title>Evolution of pathogenicity and sexual reproduction in eight Candida genomes.</title>
        <authorList>
            <person name="Butler G."/>
            <person name="Rasmussen M.D."/>
            <person name="Lin M.F."/>
            <person name="Santos M.A."/>
            <person name="Sakthikumar S."/>
            <person name="Munro C.A."/>
            <person name="Rheinbay E."/>
            <person name="Grabherr M."/>
            <person name="Forche A."/>
            <person name="Reedy J.L."/>
            <person name="Agrafioti I."/>
            <person name="Arnaud M.B."/>
            <person name="Bates S."/>
            <person name="Brown A.J."/>
            <person name="Brunke S."/>
            <person name="Costanzo M.C."/>
            <person name="Fitzpatrick D.A."/>
            <person name="de Groot P.W."/>
            <person name="Harris D."/>
            <person name="Hoyer L.L."/>
            <person name="Hube B."/>
            <person name="Klis F.M."/>
            <person name="Kodira C."/>
            <person name="Lennard N."/>
            <person name="Logue M.E."/>
            <person name="Martin R."/>
            <person name="Neiman A.M."/>
            <person name="Nikolaou E."/>
            <person name="Quail M.A."/>
            <person name="Quinn J."/>
            <person name="Santos M.C."/>
            <person name="Schmitzberger F.F."/>
            <person name="Sherlock G."/>
            <person name="Shah P."/>
            <person name="Silverstein K.A."/>
            <person name="Skrzypek M.S."/>
            <person name="Soll D."/>
            <person name="Staggs R."/>
            <person name="Stansfield I."/>
            <person name="Stumpf M.P."/>
            <person name="Sudbery P.E."/>
            <person name="Srikantha T."/>
            <person name="Zeng Q."/>
            <person name="Berman J."/>
            <person name="Berriman M."/>
            <person name="Heitman J."/>
            <person name="Gow N.A."/>
            <person name="Lorenz M.C."/>
            <person name="Birren B.W."/>
            <person name="Kellis M."/>
            <person name="Cuomo C.A."/>
        </authorList>
    </citation>
    <scope>NUCLEOTIDE SEQUENCE [LARGE SCALE GENOMIC DNA]</scope>
    <source>
        <strain evidence="3">ATCC 6260 / CBS 566 / DSM 6381 / JCM 1539 / NBRC 10279 / NRRL Y-324</strain>
    </source>
</reference>
<dbReference type="FunCoup" id="A5DFC0">
    <property type="interactions" value="103"/>
</dbReference>
<dbReference type="PRINTS" id="PR00250">
    <property type="entry name" value="GPCRSTE2"/>
</dbReference>
<proteinExistence type="predicted"/>
<dbReference type="PANTHER" id="PTHR28009">
    <property type="entry name" value="PHEROMONE ALPHA FACTOR RECEPTOR"/>
    <property type="match status" value="1"/>
</dbReference>
<dbReference type="GO" id="GO:0004932">
    <property type="term" value="F:mating-type factor pheromone receptor activity"/>
    <property type="evidence" value="ECO:0007669"/>
    <property type="project" value="InterPro"/>
</dbReference>
<sequence>MKSCSIGFGIPFINEPNFETVSILTMDVSFIDADVNPDNILLNFTIPGYQNGFSVPMVVINELQKSQMKYAIVYGCGVGASLILLFVVWILCSRKTPLFIMNNIPLVLYVISSSLNLAYITGPLSSVSVFLTGILTSHDAINVVYASNALQMLLIFSIQSTMAYHVYVMFKSPQIKYLRYMLVGFLGCLQIVTTCLYINYNVLYSRRMHKLYETGQTYQDGTVMTFVPFILFQCSVNFSSIFLVLKLIMAIRTRRYLGLRQFGGFHILMIVSLQTMLVPSILVLVNYAAHKAVPSNLLSSVSMMIIVLSLPASSMWAAAANASSAPSSAASSLFRYTTSDSDRTLETKSDHFIMKHESHNSSPNSSPLTLVQKRISDATLELPKELEDLIDSTSI</sequence>
<dbReference type="Proteomes" id="UP000001997">
    <property type="component" value="Unassembled WGS sequence"/>
</dbReference>
<evidence type="ECO:0000313" key="2">
    <source>
        <dbReference type="EMBL" id="EDK37873.2"/>
    </source>
</evidence>
<feature type="transmembrane region" description="Helical" evidence="1">
    <location>
        <begin position="223"/>
        <end position="245"/>
    </location>
</feature>
<keyword evidence="1" id="KW-1133">Transmembrane helix</keyword>
<dbReference type="GO" id="GO:0000750">
    <property type="term" value="P:pheromone-dependent signal transduction involved in conjugation with cellular fusion"/>
    <property type="evidence" value="ECO:0007669"/>
    <property type="project" value="TreeGrafter"/>
</dbReference>
<dbReference type="RefSeq" id="XP_001486300.2">
    <property type="nucleotide sequence ID" value="XM_001486250.1"/>
</dbReference>
<evidence type="ECO:0000256" key="1">
    <source>
        <dbReference type="SAM" id="Phobius"/>
    </source>
</evidence>
<name>A5DFC0_PICGU</name>
<dbReference type="InterPro" id="IPR000366">
    <property type="entry name" value="GPCR_STE2"/>
</dbReference>
<dbReference type="AlphaFoldDB" id="A5DFC0"/>
<dbReference type="GO" id="GO:0038038">
    <property type="term" value="C:G protein-coupled receptor homodimeric complex"/>
    <property type="evidence" value="ECO:0007669"/>
    <property type="project" value="TreeGrafter"/>
</dbReference>
<dbReference type="PANTHER" id="PTHR28009:SF1">
    <property type="entry name" value="PHEROMONE ALPHA FACTOR RECEPTOR"/>
    <property type="match status" value="1"/>
</dbReference>
<dbReference type="Pfam" id="PF02116">
    <property type="entry name" value="STE2"/>
    <property type="match status" value="1"/>
</dbReference>
<protein>
    <recommendedName>
        <fullName evidence="4">Pheromone alpha factor receptor</fullName>
    </recommendedName>
</protein>
<feature type="transmembrane region" description="Helical" evidence="1">
    <location>
        <begin position="297"/>
        <end position="319"/>
    </location>
</feature>
<evidence type="ECO:0000313" key="3">
    <source>
        <dbReference type="Proteomes" id="UP000001997"/>
    </source>
</evidence>
<feature type="transmembrane region" description="Helical" evidence="1">
    <location>
        <begin position="182"/>
        <end position="203"/>
    </location>
</feature>
<evidence type="ECO:0008006" key="4">
    <source>
        <dbReference type="Google" id="ProtNLM"/>
    </source>
</evidence>
<dbReference type="eggNOG" id="ENOG502QTV4">
    <property type="taxonomic scope" value="Eukaryota"/>
</dbReference>
<feature type="transmembrane region" description="Helical" evidence="1">
    <location>
        <begin position="265"/>
        <end position="285"/>
    </location>
</feature>
<keyword evidence="1" id="KW-0472">Membrane</keyword>
<dbReference type="GeneID" id="5128128"/>
<feature type="transmembrane region" description="Helical" evidence="1">
    <location>
        <begin position="150"/>
        <end position="170"/>
    </location>
</feature>
<gene>
    <name evidence="2" type="ORF">PGUG_01971</name>
</gene>
<keyword evidence="3" id="KW-1185">Reference proteome</keyword>
<dbReference type="VEuPathDB" id="FungiDB:PGUG_01971"/>
<dbReference type="InterPro" id="IPR027458">
    <property type="entry name" value="STE2_TM1-TM2_sf"/>
</dbReference>
<organism evidence="2 3">
    <name type="scientific">Meyerozyma guilliermondii (strain ATCC 6260 / CBS 566 / DSM 6381 / JCM 1539 / NBRC 10279 / NRRL Y-324)</name>
    <name type="common">Yeast</name>
    <name type="synonym">Candida guilliermondii</name>
    <dbReference type="NCBI Taxonomy" id="294746"/>
    <lineage>
        <taxon>Eukaryota</taxon>
        <taxon>Fungi</taxon>
        <taxon>Dikarya</taxon>
        <taxon>Ascomycota</taxon>
        <taxon>Saccharomycotina</taxon>
        <taxon>Pichiomycetes</taxon>
        <taxon>Debaryomycetaceae</taxon>
        <taxon>Meyerozyma</taxon>
    </lineage>
</organism>
<dbReference type="OMA" id="MWMISKK"/>